<dbReference type="InterPro" id="IPR004552">
    <property type="entry name" value="AGP_acyltrans"/>
</dbReference>
<evidence type="ECO:0000256" key="3">
    <source>
        <dbReference type="ARBA" id="ARBA00023315"/>
    </source>
</evidence>
<dbReference type="SMART" id="SM00563">
    <property type="entry name" value="PlsC"/>
    <property type="match status" value="1"/>
</dbReference>
<keyword evidence="4" id="KW-0444">Lipid biosynthesis</keyword>
<evidence type="ECO:0000313" key="7">
    <source>
        <dbReference type="Proteomes" id="UP000192368"/>
    </source>
</evidence>
<protein>
    <recommendedName>
        <fullName evidence="4">1-acyl-sn-glycerol-3-phosphate acyltransferase</fullName>
        <ecNumber evidence="4">2.3.1.51</ecNumber>
    </recommendedName>
</protein>
<dbReference type="RefSeq" id="WP_084230156.1">
    <property type="nucleotide sequence ID" value="NZ_FWWR01000009.1"/>
</dbReference>
<keyword evidence="4" id="KW-1208">Phospholipid metabolism</keyword>
<keyword evidence="7" id="KW-1185">Reference proteome</keyword>
<dbReference type="InterPro" id="IPR002123">
    <property type="entry name" value="Plipid/glycerol_acylTrfase"/>
</dbReference>
<gene>
    <name evidence="6" type="ORF">SAMN00017477_0477</name>
</gene>
<dbReference type="OrthoDB" id="9803035at2"/>
<dbReference type="EC" id="2.3.1.51" evidence="4"/>
<sequence length="198" mass="22607">MGYRIIRVILWIYFKLIHRFEIVNIENLPEKGPYMICPNHKSNLDPIFVSGAIKTPIHWMAKKELFKNPLLGKIISSFYAFPVDRGASDIAAVKTSLRVLKTEDVLGVFPEGTRVKNIDVNMGKSGVTVIAHKAKALIVPVFIEGSYIPFTKMKLHVRKPIDLSYLNKPTQLEYKEHTVDLLKSIYYGVDIYRNNSSK</sequence>
<proteinExistence type="inferred from homology"/>
<dbReference type="PANTHER" id="PTHR10434:SF11">
    <property type="entry name" value="1-ACYL-SN-GLYCEROL-3-PHOSPHATE ACYLTRANSFERASE"/>
    <property type="match status" value="1"/>
</dbReference>
<organism evidence="6 7">
    <name type="scientific">Peptoniphilus asaccharolyticus DSM 20463</name>
    <dbReference type="NCBI Taxonomy" id="573058"/>
    <lineage>
        <taxon>Bacteria</taxon>
        <taxon>Bacillati</taxon>
        <taxon>Bacillota</taxon>
        <taxon>Tissierellia</taxon>
        <taxon>Tissierellales</taxon>
        <taxon>Peptoniphilaceae</taxon>
        <taxon>Peptoniphilus</taxon>
    </lineage>
</organism>
<dbReference type="GO" id="GO:0016020">
    <property type="term" value="C:membrane"/>
    <property type="evidence" value="ECO:0007669"/>
    <property type="project" value="InterPro"/>
</dbReference>
<keyword evidence="2 4" id="KW-0808">Transferase</keyword>
<accession>A0A1W1UNC5</accession>
<dbReference type="CDD" id="cd07989">
    <property type="entry name" value="LPLAT_AGPAT-like"/>
    <property type="match status" value="1"/>
</dbReference>
<comment type="catalytic activity">
    <reaction evidence="4">
        <text>a 1-acyl-sn-glycero-3-phosphate + an acyl-CoA = a 1,2-diacyl-sn-glycero-3-phosphate + CoA</text>
        <dbReference type="Rhea" id="RHEA:19709"/>
        <dbReference type="ChEBI" id="CHEBI:57287"/>
        <dbReference type="ChEBI" id="CHEBI:57970"/>
        <dbReference type="ChEBI" id="CHEBI:58342"/>
        <dbReference type="ChEBI" id="CHEBI:58608"/>
        <dbReference type="EC" id="2.3.1.51"/>
    </reaction>
</comment>
<feature type="domain" description="Phospholipid/glycerol acyltransferase" evidence="5">
    <location>
        <begin position="34"/>
        <end position="146"/>
    </location>
</feature>
<evidence type="ECO:0000259" key="5">
    <source>
        <dbReference type="SMART" id="SM00563"/>
    </source>
</evidence>
<dbReference type="SUPFAM" id="SSF69593">
    <property type="entry name" value="Glycerol-3-phosphate (1)-acyltransferase"/>
    <property type="match status" value="1"/>
</dbReference>
<dbReference type="NCBIfam" id="TIGR00530">
    <property type="entry name" value="AGP_acyltrn"/>
    <property type="match status" value="1"/>
</dbReference>
<dbReference type="Pfam" id="PF01553">
    <property type="entry name" value="Acyltransferase"/>
    <property type="match status" value="1"/>
</dbReference>
<evidence type="ECO:0000256" key="1">
    <source>
        <dbReference type="ARBA" id="ARBA00008655"/>
    </source>
</evidence>
<evidence type="ECO:0000256" key="2">
    <source>
        <dbReference type="ARBA" id="ARBA00022679"/>
    </source>
</evidence>
<dbReference type="Proteomes" id="UP000192368">
    <property type="component" value="Unassembled WGS sequence"/>
</dbReference>
<reference evidence="7" key="1">
    <citation type="submission" date="2017-04" db="EMBL/GenBank/DDBJ databases">
        <authorList>
            <person name="Varghese N."/>
            <person name="Submissions S."/>
        </authorList>
    </citation>
    <scope>NUCLEOTIDE SEQUENCE [LARGE SCALE GENOMIC DNA]</scope>
    <source>
        <strain evidence="7">DSM 20463</strain>
    </source>
</reference>
<dbReference type="AlphaFoldDB" id="A0A1W1UNC5"/>
<name>A0A1W1UNC5_PEPAS</name>
<dbReference type="PANTHER" id="PTHR10434">
    <property type="entry name" value="1-ACYL-SN-GLYCEROL-3-PHOSPHATE ACYLTRANSFERASE"/>
    <property type="match status" value="1"/>
</dbReference>
<keyword evidence="4" id="KW-0443">Lipid metabolism</keyword>
<dbReference type="EMBL" id="FWWR01000009">
    <property type="protein sequence ID" value="SMB82580.1"/>
    <property type="molecule type" value="Genomic_DNA"/>
</dbReference>
<evidence type="ECO:0000313" key="6">
    <source>
        <dbReference type="EMBL" id="SMB82580.1"/>
    </source>
</evidence>
<keyword evidence="3 4" id="KW-0012">Acyltransferase</keyword>
<comment type="domain">
    <text evidence="4">The HXXXXD motif is essential for acyltransferase activity and may constitute the binding site for the phosphate moiety of the glycerol-3-phosphate.</text>
</comment>
<dbReference type="GO" id="GO:0006654">
    <property type="term" value="P:phosphatidic acid biosynthetic process"/>
    <property type="evidence" value="ECO:0007669"/>
    <property type="project" value="TreeGrafter"/>
</dbReference>
<comment type="similarity">
    <text evidence="1 4">Belongs to the 1-acyl-sn-glycerol-3-phosphate acyltransferase family.</text>
</comment>
<dbReference type="GO" id="GO:0003841">
    <property type="term" value="F:1-acylglycerol-3-phosphate O-acyltransferase activity"/>
    <property type="evidence" value="ECO:0007669"/>
    <property type="project" value="UniProtKB-UniRule"/>
</dbReference>
<dbReference type="STRING" id="573058.SAMN00017477_0477"/>
<evidence type="ECO:0000256" key="4">
    <source>
        <dbReference type="RuleBase" id="RU361267"/>
    </source>
</evidence>
<keyword evidence="4" id="KW-0594">Phospholipid biosynthesis</keyword>